<dbReference type="Pfam" id="PF12833">
    <property type="entry name" value="HTH_18"/>
    <property type="match status" value="1"/>
</dbReference>
<dbReference type="InterPro" id="IPR018060">
    <property type="entry name" value="HTH_AraC"/>
</dbReference>
<dbReference type="PANTHER" id="PTHR43280">
    <property type="entry name" value="ARAC-FAMILY TRANSCRIPTIONAL REGULATOR"/>
    <property type="match status" value="1"/>
</dbReference>
<evidence type="ECO:0000256" key="1">
    <source>
        <dbReference type="ARBA" id="ARBA00023015"/>
    </source>
</evidence>
<dbReference type="EMBL" id="CP045915">
    <property type="protein sequence ID" value="QGH35968.1"/>
    <property type="molecule type" value="Genomic_DNA"/>
</dbReference>
<keyword evidence="1" id="KW-0805">Transcription regulation</keyword>
<dbReference type="RefSeq" id="WP_100359269.1">
    <property type="nucleotide sequence ID" value="NZ_CP045915.1"/>
</dbReference>
<gene>
    <name evidence="6" type="ORF">GI584_18760</name>
</gene>
<dbReference type="InterPro" id="IPR009057">
    <property type="entry name" value="Homeodomain-like_sf"/>
</dbReference>
<dbReference type="SUPFAM" id="SSF46689">
    <property type="entry name" value="Homeodomain-like"/>
    <property type="match status" value="2"/>
</dbReference>
<feature type="transmembrane region" description="Helical" evidence="4">
    <location>
        <begin position="382"/>
        <end position="399"/>
    </location>
</feature>
<keyword evidence="2" id="KW-0238">DNA-binding</keyword>
<evidence type="ECO:0000256" key="4">
    <source>
        <dbReference type="SAM" id="Phobius"/>
    </source>
</evidence>
<reference evidence="6 7" key="1">
    <citation type="submission" date="2019-11" db="EMBL/GenBank/DDBJ databases">
        <title>Gracilibacillus salitolerans sp. nov., a moderate halophile isolated from a saline soil in northwest China.</title>
        <authorList>
            <person name="Gan L."/>
        </authorList>
    </citation>
    <scope>NUCLEOTIDE SEQUENCE [LARGE SCALE GENOMIC DNA]</scope>
    <source>
        <strain evidence="6 7">SCU50</strain>
    </source>
</reference>
<evidence type="ECO:0000259" key="5">
    <source>
        <dbReference type="PROSITE" id="PS01124"/>
    </source>
</evidence>
<keyword evidence="4" id="KW-0812">Transmembrane</keyword>
<keyword evidence="4" id="KW-0472">Membrane</keyword>
<evidence type="ECO:0000313" key="6">
    <source>
        <dbReference type="EMBL" id="QGH35968.1"/>
    </source>
</evidence>
<dbReference type="Gene3D" id="1.10.10.60">
    <property type="entry name" value="Homeodomain-like"/>
    <property type="match status" value="2"/>
</dbReference>
<protein>
    <submittedName>
        <fullName evidence="6">Helix-turn-helix domain-containing protein</fullName>
    </submittedName>
</protein>
<name>A0A5Q2TT50_9BACI</name>
<feature type="domain" description="HTH araC/xylS-type" evidence="5">
    <location>
        <begin position="679"/>
        <end position="776"/>
    </location>
</feature>
<keyword evidence="4" id="KW-1133">Transmembrane helix</keyword>
<dbReference type="PROSITE" id="PS01124">
    <property type="entry name" value="HTH_ARAC_FAMILY_2"/>
    <property type="match status" value="1"/>
</dbReference>
<dbReference type="GO" id="GO:0003700">
    <property type="term" value="F:DNA-binding transcription factor activity"/>
    <property type="evidence" value="ECO:0007669"/>
    <property type="project" value="InterPro"/>
</dbReference>
<evidence type="ECO:0000256" key="3">
    <source>
        <dbReference type="ARBA" id="ARBA00023163"/>
    </source>
</evidence>
<dbReference type="PROSITE" id="PS00041">
    <property type="entry name" value="HTH_ARAC_FAMILY_1"/>
    <property type="match status" value="1"/>
</dbReference>
<feature type="transmembrane region" description="Helical" evidence="4">
    <location>
        <begin position="25"/>
        <end position="46"/>
    </location>
</feature>
<accession>A0A5Q2TT50</accession>
<proteinExistence type="predicted"/>
<keyword evidence="7" id="KW-1185">Reference proteome</keyword>
<dbReference type="KEGG" id="grc:GI584_18760"/>
<dbReference type="GO" id="GO:0043565">
    <property type="term" value="F:sequence-specific DNA binding"/>
    <property type="evidence" value="ECO:0007669"/>
    <property type="project" value="InterPro"/>
</dbReference>
<sequence length="778" mass="91375">MKQKLQNYRTYIANLLLNKNYRKNLIVFLLVTSLPGIIFTFVLFIVSKTQMENELHEVHKNYLHKTIETIDEHLTNIELLLGHWASDSNFMNTYNSVDVVTEYESVYRIYNTLLVMEGSNPLIGRVELFINEPKPLVFTKNGYYHLTTDEQKEHYESLLHEYDRNLFWTSDLTPIETGYENRYAPIKLVHKITTFNSPDSASIIVFLNKEALLELIKSPYEEGSVFIQRNETDWIFTEDGRSHLTALENEVLTEIGQNISLNEPFVFEWEGLRYTVTYDTISRLQEDWKYISVAPLSTITEPVVFISKLFLIISLSMLLIAIILTIFVSNKLYAPVKKLLEKMNRNRDRKTISEFEIIEEAWEDLSTESEQLQKKIKRQLPYLRQGFLLQLIQGFFYSYPERILIERMEHFGWTVKNHRYILMYIQLFGFSKVKDKFGEDEGLITFVASNITEELMQNASIQADVINFHDLSLGVFITYDDSKSHNELKKELVEKSEEMITYINQICKMDVSVGISRRTDSIKLIHNHFEETKNALSFRNVHENNQIIEIENMDYLTKKSETLEYPFDIEKQMSQAIRLRDKEETKRLLQAFFQSITSNYTNEALFKQTAFQLLGSILQVAMQSGLMNDFVDKGANLYQQLNAIKDMEEINRWFEVKVIDPMIDELSQKKNQRLQIIVEKVIELLEENYMNDISLDECAEQVKLNPSILSKVFKDITGLNFIDYLTNIRLNKAKEMLIDTDLKINQVAQNIGYRHSYFNRLFKKSEGVTPSEFRSLHR</sequence>
<dbReference type="AlphaFoldDB" id="A0A5Q2TT50"/>
<feature type="transmembrane region" description="Helical" evidence="4">
    <location>
        <begin position="309"/>
        <end position="333"/>
    </location>
</feature>
<dbReference type="Proteomes" id="UP000339690">
    <property type="component" value="Chromosome"/>
</dbReference>
<dbReference type="PANTHER" id="PTHR43280:SF28">
    <property type="entry name" value="HTH-TYPE TRANSCRIPTIONAL ACTIVATOR RHAS"/>
    <property type="match status" value="1"/>
</dbReference>
<keyword evidence="3" id="KW-0804">Transcription</keyword>
<evidence type="ECO:0000313" key="7">
    <source>
        <dbReference type="Proteomes" id="UP000339690"/>
    </source>
</evidence>
<dbReference type="InterPro" id="IPR018062">
    <property type="entry name" value="HTH_AraC-typ_CS"/>
</dbReference>
<dbReference type="SMART" id="SM00342">
    <property type="entry name" value="HTH_ARAC"/>
    <property type="match status" value="1"/>
</dbReference>
<organism evidence="6 7">
    <name type="scientific">Gracilibacillus salitolerans</name>
    <dbReference type="NCBI Taxonomy" id="2663022"/>
    <lineage>
        <taxon>Bacteria</taxon>
        <taxon>Bacillati</taxon>
        <taxon>Bacillota</taxon>
        <taxon>Bacilli</taxon>
        <taxon>Bacillales</taxon>
        <taxon>Bacillaceae</taxon>
        <taxon>Gracilibacillus</taxon>
    </lineage>
</organism>
<evidence type="ECO:0000256" key="2">
    <source>
        <dbReference type="ARBA" id="ARBA00023125"/>
    </source>
</evidence>